<dbReference type="GO" id="GO:0005886">
    <property type="term" value="C:plasma membrane"/>
    <property type="evidence" value="ECO:0007669"/>
    <property type="project" value="TreeGrafter"/>
</dbReference>
<dbReference type="SMART" id="SM00630">
    <property type="entry name" value="Sema"/>
    <property type="match status" value="1"/>
</dbReference>
<dbReference type="InterPro" id="IPR027231">
    <property type="entry name" value="Semaphorin"/>
</dbReference>
<dbReference type="Gene3D" id="3.30.1680.10">
    <property type="entry name" value="ligand-binding face of the semaphorins, domain 2"/>
    <property type="match status" value="1"/>
</dbReference>
<gene>
    <name evidence="10" type="ORF">MMEN_LOCUS276</name>
</gene>
<dbReference type="SMART" id="SM00423">
    <property type="entry name" value="PSI"/>
    <property type="match status" value="1"/>
</dbReference>
<dbReference type="InterPro" id="IPR016201">
    <property type="entry name" value="PSI"/>
</dbReference>
<dbReference type="GO" id="GO:0030335">
    <property type="term" value="P:positive regulation of cell migration"/>
    <property type="evidence" value="ECO:0007669"/>
    <property type="project" value="TreeGrafter"/>
</dbReference>
<dbReference type="PANTHER" id="PTHR11036">
    <property type="entry name" value="SEMAPHORIN"/>
    <property type="match status" value="1"/>
</dbReference>
<evidence type="ECO:0000313" key="10">
    <source>
        <dbReference type="EMBL" id="CAG5852013.1"/>
    </source>
</evidence>
<evidence type="ECO:0000256" key="1">
    <source>
        <dbReference type="ARBA" id="ARBA00004370"/>
    </source>
</evidence>
<dbReference type="InterPro" id="IPR036352">
    <property type="entry name" value="Semap_dom_sf"/>
</dbReference>
<dbReference type="Proteomes" id="UP000677803">
    <property type="component" value="Unassembled WGS sequence"/>
</dbReference>
<dbReference type="SUPFAM" id="SSF101912">
    <property type="entry name" value="Sema domain"/>
    <property type="match status" value="1"/>
</dbReference>
<dbReference type="AlphaFoldDB" id="A0A8S4A5Z8"/>
<dbReference type="InterPro" id="IPR002165">
    <property type="entry name" value="Plexin_repeat"/>
</dbReference>
<evidence type="ECO:0000256" key="3">
    <source>
        <dbReference type="ARBA" id="ARBA00023136"/>
    </source>
</evidence>
<dbReference type="GO" id="GO:0043931">
    <property type="term" value="P:ossification involved in bone maturation"/>
    <property type="evidence" value="ECO:0007669"/>
    <property type="project" value="TreeGrafter"/>
</dbReference>
<comment type="caution">
    <text evidence="10">The sequence shown here is derived from an EMBL/GenBank/DDBJ whole genome shotgun (WGS) entry which is preliminary data.</text>
</comment>
<comment type="caution">
    <text evidence="6">Lacks conserved residue(s) required for the propagation of feature annotation.</text>
</comment>
<reference evidence="10" key="1">
    <citation type="submission" date="2021-05" db="EMBL/GenBank/DDBJ databases">
        <authorList>
            <person name="Tigano A."/>
        </authorList>
    </citation>
    <scope>NUCLEOTIDE SEQUENCE</scope>
</reference>
<dbReference type="InterPro" id="IPR013783">
    <property type="entry name" value="Ig-like_fold"/>
</dbReference>
<dbReference type="SUPFAM" id="SSF103575">
    <property type="entry name" value="Plexin repeat"/>
    <property type="match status" value="1"/>
</dbReference>
<dbReference type="PANTHER" id="PTHR11036:SF144">
    <property type="entry name" value="SEMAPHORIN-7A-LIKE"/>
    <property type="match status" value="1"/>
</dbReference>
<sequence>MLLSLSGILAFLLCVYSLPAANCTHKPRIIIQETAAKRFPHAGPDPPGWIILSKQPDNVTTVGKTDLNFYNFRGLQQSHAAPKLQWEFCKDCKLTLVHQREKGKPLFVCGTSYLKTSCCDLTLSEQSPKCTFSENTERVRDSISVFPLRENEHSVLAESEDTAELFVTNSGDLDNAGIHKFGGRVRPAKHDKEQHYVGLVHSKRAEPLQNRIYGFYKQKNKDPELYSSMWLPFVSQVCTVDVGGPKNHLQGTWTSLMFARLFCGDRETKQHFSELVDVAAVHADQWHDTRVYALFKNEWGMSAVCVYTIGDIDQVFQQSAFKGDKDNDRPRACVPDSTKISKNILTKIEQSSEMKKWVQPVNSSGPLLFNLHNYTHISAHASLSSGGSGPAMVFLSLNNGGVHKVMQSESHSFIIAEYRPFHSRTHILGLVFDRSSGKLYVNSEHELVQLDVSNCSRYGHTCQDCVLSRDPHCGWDGKSCTPVIGGALQDPMWGNHTICPQTSLAVKRVHRNSIEDVVQVQLPRRSRYFLRCPVSSHHAHYTWHGPGNATSCSSRGEQCLLLIDGMDWAQEGDYKCVSEESGYSKVLTHYRLLLGDAAAVRTSSPLLWVCVVISVLTKSSVC</sequence>
<dbReference type="InterPro" id="IPR036179">
    <property type="entry name" value="Ig-like_dom_sf"/>
</dbReference>
<dbReference type="GO" id="GO:0071526">
    <property type="term" value="P:semaphorin-plexin signaling pathway"/>
    <property type="evidence" value="ECO:0007669"/>
    <property type="project" value="TreeGrafter"/>
</dbReference>
<evidence type="ECO:0000259" key="8">
    <source>
        <dbReference type="PROSITE" id="PS50835"/>
    </source>
</evidence>
<keyword evidence="11" id="KW-1185">Reference proteome</keyword>
<evidence type="ECO:0000256" key="5">
    <source>
        <dbReference type="ARBA" id="ARBA00023180"/>
    </source>
</evidence>
<dbReference type="GO" id="GO:0030215">
    <property type="term" value="F:semaphorin receptor binding"/>
    <property type="evidence" value="ECO:0007669"/>
    <property type="project" value="InterPro"/>
</dbReference>
<dbReference type="PROSITE" id="PS51004">
    <property type="entry name" value="SEMA"/>
    <property type="match status" value="1"/>
</dbReference>
<dbReference type="InterPro" id="IPR001627">
    <property type="entry name" value="Semap_dom"/>
</dbReference>
<dbReference type="GO" id="GO:0045499">
    <property type="term" value="F:chemorepellent activity"/>
    <property type="evidence" value="ECO:0007669"/>
    <property type="project" value="TreeGrafter"/>
</dbReference>
<keyword evidence="3" id="KW-0472">Membrane</keyword>
<evidence type="ECO:0000256" key="2">
    <source>
        <dbReference type="ARBA" id="ARBA00009492"/>
    </source>
</evidence>
<protein>
    <submittedName>
        <fullName evidence="10">(Atlantic silverside) hypothetical protein</fullName>
    </submittedName>
</protein>
<dbReference type="OrthoDB" id="9988752at2759"/>
<name>A0A8S4A5Z8_9TELE</name>
<dbReference type="GO" id="GO:0001755">
    <property type="term" value="P:neural crest cell migration"/>
    <property type="evidence" value="ECO:0007669"/>
    <property type="project" value="TreeGrafter"/>
</dbReference>
<keyword evidence="7" id="KW-0732">Signal</keyword>
<dbReference type="InterPro" id="IPR007110">
    <property type="entry name" value="Ig-like_dom"/>
</dbReference>
<evidence type="ECO:0000256" key="4">
    <source>
        <dbReference type="ARBA" id="ARBA00023157"/>
    </source>
</evidence>
<dbReference type="InterPro" id="IPR015943">
    <property type="entry name" value="WD40/YVTN_repeat-like_dom_sf"/>
</dbReference>
<evidence type="ECO:0000259" key="9">
    <source>
        <dbReference type="PROSITE" id="PS51004"/>
    </source>
</evidence>
<comment type="similarity">
    <text evidence="2">Belongs to the semaphorin family.</text>
</comment>
<dbReference type="GO" id="GO:0007411">
    <property type="term" value="P:axon guidance"/>
    <property type="evidence" value="ECO:0007669"/>
    <property type="project" value="TreeGrafter"/>
</dbReference>
<comment type="subcellular location">
    <subcellularLocation>
        <location evidence="1">Membrane</location>
    </subcellularLocation>
</comment>
<dbReference type="Pfam" id="PF01403">
    <property type="entry name" value="Sema"/>
    <property type="match status" value="1"/>
</dbReference>
<dbReference type="EMBL" id="CAJRST010000001">
    <property type="protein sequence ID" value="CAG5852013.1"/>
    <property type="molecule type" value="Genomic_DNA"/>
</dbReference>
<proteinExistence type="inferred from homology"/>
<evidence type="ECO:0000313" key="11">
    <source>
        <dbReference type="Proteomes" id="UP000677803"/>
    </source>
</evidence>
<dbReference type="Gene3D" id="2.130.10.10">
    <property type="entry name" value="YVTN repeat-like/Quinoprotein amine dehydrogenase"/>
    <property type="match status" value="1"/>
</dbReference>
<organism evidence="10 11">
    <name type="scientific">Menidia menidia</name>
    <name type="common">Atlantic silverside</name>
    <dbReference type="NCBI Taxonomy" id="238744"/>
    <lineage>
        <taxon>Eukaryota</taxon>
        <taxon>Metazoa</taxon>
        <taxon>Chordata</taxon>
        <taxon>Craniata</taxon>
        <taxon>Vertebrata</taxon>
        <taxon>Euteleostomi</taxon>
        <taxon>Actinopterygii</taxon>
        <taxon>Neopterygii</taxon>
        <taxon>Teleostei</taxon>
        <taxon>Neoteleostei</taxon>
        <taxon>Acanthomorphata</taxon>
        <taxon>Ovalentaria</taxon>
        <taxon>Atherinomorphae</taxon>
        <taxon>Atheriniformes</taxon>
        <taxon>Atherinopsidae</taxon>
        <taxon>Menidiinae</taxon>
        <taxon>Menidia</taxon>
    </lineage>
</organism>
<keyword evidence="4" id="KW-1015">Disulfide bond</keyword>
<dbReference type="FunFam" id="2.60.40.10:FF:001170">
    <property type="entry name" value="Sema domain, immunoglobulin domain (Ig), short basic domain, secreted, (Semaphorin) 3F"/>
    <property type="match status" value="1"/>
</dbReference>
<keyword evidence="5" id="KW-0325">Glycoprotein</keyword>
<dbReference type="GO" id="GO:0005615">
    <property type="term" value="C:extracellular space"/>
    <property type="evidence" value="ECO:0007669"/>
    <property type="project" value="TreeGrafter"/>
</dbReference>
<feature type="signal peptide" evidence="7">
    <location>
        <begin position="1"/>
        <end position="23"/>
    </location>
</feature>
<evidence type="ECO:0000256" key="6">
    <source>
        <dbReference type="PROSITE-ProRule" id="PRU00352"/>
    </source>
</evidence>
<dbReference type="SUPFAM" id="SSF48726">
    <property type="entry name" value="Immunoglobulin"/>
    <property type="match status" value="1"/>
</dbReference>
<dbReference type="Gene3D" id="2.60.40.10">
    <property type="entry name" value="Immunoglobulins"/>
    <property type="match status" value="1"/>
</dbReference>
<feature type="domain" description="Sema" evidence="9">
    <location>
        <begin position="1"/>
        <end position="452"/>
    </location>
</feature>
<accession>A0A8S4A5Z8</accession>
<evidence type="ECO:0000256" key="7">
    <source>
        <dbReference type="SAM" id="SignalP"/>
    </source>
</evidence>
<feature type="chain" id="PRO_5035892424" evidence="7">
    <location>
        <begin position="24"/>
        <end position="622"/>
    </location>
</feature>
<dbReference type="PROSITE" id="PS50835">
    <property type="entry name" value="IG_LIKE"/>
    <property type="match status" value="1"/>
</dbReference>
<feature type="domain" description="Ig-like" evidence="8">
    <location>
        <begin position="500"/>
        <end position="588"/>
    </location>
</feature>
<dbReference type="Pfam" id="PF01437">
    <property type="entry name" value="PSI"/>
    <property type="match status" value="1"/>
</dbReference>
<dbReference type="GO" id="GO:0000122">
    <property type="term" value="P:negative regulation of transcription by RNA polymerase II"/>
    <property type="evidence" value="ECO:0007669"/>
    <property type="project" value="TreeGrafter"/>
</dbReference>